<dbReference type="InterPro" id="IPR037129">
    <property type="entry name" value="XPA_sf"/>
</dbReference>
<comment type="caution">
    <text evidence="17">The sequence shown here is derived from an EMBL/GenBank/DDBJ whole genome shotgun (WGS) entry which is preliminary data.</text>
</comment>
<evidence type="ECO:0000313" key="17">
    <source>
        <dbReference type="EMBL" id="KAF9073828.1"/>
    </source>
</evidence>
<evidence type="ECO:0000256" key="7">
    <source>
        <dbReference type="ARBA" id="ARBA00022801"/>
    </source>
</evidence>
<dbReference type="Gene3D" id="2.40.160.210">
    <property type="entry name" value="Acyl-CoA thioesterase, double hotdog domain"/>
    <property type="match status" value="1"/>
</dbReference>
<dbReference type="AlphaFoldDB" id="A0A9P5Q347"/>
<comment type="subcellular location">
    <subcellularLocation>
        <location evidence="1">Nucleus</location>
    </subcellularLocation>
</comment>
<dbReference type="InterPro" id="IPR000465">
    <property type="entry name" value="XPA/RAD14"/>
</dbReference>
<evidence type="ECO:0000259" key="14">
    <source>
        <dbReference type="Pfam" id="PF05181"/>
    </source>
</evidence>
<proteinExistence type="inferred from homology"/>
<dbReference type="Pfam" id="PF20789">
    <property type="entry name" value="4HBT_3C"/>
    <property type="match status" value="1"/>
</dbReference>
<dbReference type="GO" id="GO:0003684">
    <property type="term" value="F:damaged DNA binding"/>
    <property type="evidence" value="ECO:0007669"/>
    <property type="project" value="InterPro"/>
</dbReference>
<dbReference type="InterPro" id="IPR049450">
    <property type="entry name" value="ACOT8-like_C"/>
</dbReference>
<dbReference type="Pfam" id="PF13622">
    <property type="entry name" value="4HBT_3"/>
    <property type="match status" value="1"/>
</dbReference>
<dbReference type="NCBIfam" id="TIGR00598">
    <property type="entry name" value="rad14"/>
    <property type="match status" value="1"/>
</dbReference>
<keyword evidence="9" id="KW-0238">DNA-binding</keyword>
<evidence type="ECO:0000256" key="9">
    <source>
        <dbReference type="ARBA" id="ARBA00023125"/>
    </source>
</evidence>
<dbReference type="GO" id="GO:0009062">
    <property type="term" value="P:fatty acid catabolic process"/>
    <property type="evidence" value="ECO:0007669"/>
    <property type="project" value="TreeGrafter"/>
</dbReference>
<keyword evidence="11" id="KW-0539">Nucleus</keyword>
<dbReference type="CDD" id="cd21077">
    <property type="entry name" value="DBD_Rad14"/>
    <property type="match status" value="1"/>
</dbReference>
<dbReference type="CDD" id="cd03445">
    <property type="entry name" value="Thioesterase_II_repeat2"/>
    <property type="match status" value="1"/>
</dbReference>
<dbReference type="InterPro" id="IPR042171">
    <property type="entry name" value="Acyl-CoA_hotdog"/>
</dbReference>
<dbReference type="GO" id="GO:0005634">
    <property type="term" value="C:nucleus"/>
    <property type="evidence" value="ECO:0007669"/>
    <property type="project" value="UniProtKB-SubCell"/>
</dbReference>
<dbReference type="InterPro" id="IPR029069">
    <property type="entry name" value="HotDog_dom_sf"/>
</dbReference>
<dbReference type="GO" id="GO:0008270">
    <property type="term" value="F:zinc ion binding"/>
    <property type="evidence" value="ECO:0007669"/>
    <property type="project" value="UniProtKB-KW"/>
</dbReference>
<evidence type="ECO:0000256" key="6">
    <source>
        <dbReference type="ARBA" id="ARBA00022771"/>
    </source>
</evidence>
<keyword evidence="10" id="KW-0234">DNA repair</keyword>
<dbReference type="InterPro" id="IPR049449">
    <property type="entry name" value="TesB_ACOT8-like_N"/>
</dbReference>
<dbReference type="GO" id="GO:0006637">
    <property type="term" value="P:acyl-CoA metabolic process"/>
    <property type="evidence" value="ECO:0007669"/>
    <property type="project" value="InterPro"/>
</dbReference>
<protein>
    <recommendedName>
        <fullName evidence="12">DNA repair protein RAD14</fullName>
    </recommendedName>
</protein>
<organism evidence="17 18">
    <name type="scientific">Rhodocollybia butyracea</name>
    <dbReference type="NCBI Taxonomy" id="206335"/>
    <lineage>
        <taxon>Eukaryota</taxon>
        <taxon>Fungi</taxon>
        <taxon>Dikarya</taxon>
        <taxon>Basidiomycota</taxon>
        <taxon>Agaricomycotina</taxon>
        <taxon>Agaricomycetes</taxon>
        <taxon>Agaricomycetidae</taxon>
        <taxon>Agaricales</taxon>
        <taxon>Marasmiineae</taxon>
        <taxon>Omphalotaceae</taxon>
        <taxon>Rhodocollybia</taxon>
    </lineage>
</organism>
<dbReference type="PANTHER" id="PTHR11066:SF34">
    <property type="entry name" value="ACYL-COENZYME A THIOESTERASE 8"/>
    <property type="match status" value="1"/>
</dbReference>
<dbReference type="InterPro" id="IPR003703">
    <property type="entry name" value="Acyl_CoA_thio"/>
</dbReference>
<evidence type="ECO:0000256" key="1">
    <source>
        <dbReference type="ARBA" id="ARBA00004123"/>
    </source>
</evidence>
<keyword evidence="6" id="KW-0863">Zinc-finger</keyword>
<evidence type="ECO:0000256" key="2">
    <source>
        <dbReference type="ARBA" id="ARBA00005548"/>
    </source>
</evidence>
<comment type="similarity">
    <text evidence="2">Belongs to the XPA family.</text>
</comment>
<evidence type="ECO:0000256" key="11">
    <source>
        <dbReference type="ARBA" id="ARBA00023242"/>
    </source>
</evidence>
<dbReference type="InterPro" id="IPR022656">
    <property type="entry name" value="XPA_C"/>
</dbReference>
<evidence type="ECO:0000256" key="13">
    <source>
        <dbReference type="SAM" id="MobiDB-lite"/>
    </source>
</evidence>
<keyword evidence="7" id="KW-0378">Hydrolase</keyword>
<name>A0A9P5Q347_9AGAR</name>
<evidence type="ECO:0000313" key="18">
    <source>
        <dbReference type="Proteomes" id="UP000772434"/>
    </source>
</evidence>
<feature type="domain" description="XPA C-terminal" evidence="14">
    <location>
        <begin position="169"/>
        <end position="219"/>
    </location>
</feature>
<evidence type="ECO:0000259" key="16">
    <source>
        <dbReference type="Pfam" id="PF20789"/>
    </source>
</evidence>
<dbReference type="Gene3D" id="3.90.530.10">
    <property type="entry name" value="XPA C-terminal domain"/>
    <property type="match status" value="1"/>
</dbReference>
<dbReference type="GO" id="GO:0005782">
    <property type="term" value="C:peroxisomal matrix"/>
    <property type="evidence" value="ECO:0007669"/>
    <property type="project" value="UniProtKB-SubCell"/>
</dbReference>
<keyword evidence="4" id="KW-0479">Metal-binding</keyword>
<dbReference type="PANTHER" id="PTHR11066">
    <property type="entry name" value="ACYL-COA THIOESTERASE"/>
    <property type="match status" value="1"/>
</dbReference>
<sequence>MSLTLTPDQIKEVELNRLRGKYSGKNNATFSYTFTAKAKQREREQEPSSSTNVNGKRPATSASGQKASQTRLQRDSRLGTYFEYDLSKMVNSKGGFLMSDDTEIDEATRRKEMERERQRTMQNMEPPINLDLDKNPKCQDCETIDIDHTYRKVFGCIVCKRCTKEKPERYSLLTKTECKEDYLLTDAELRDQEAMPHLLKANPHKSTFANMMLFLRYQVEEFAWKKWSSPEALDAEFERRTAEKKKTKNKKFEQGLKELRKRTREGVWQKRKDAEHKHVFGPDGDGVQICHECGFTAEHAQISTALEVEKLEVNLFRSKSLWVPVRARGVFGGQVISQALVSATNCVDPAFGLHCYFLTSASPATPIVYFVERLRQGRSYVACSVKAIQKGSLIFIMTCSFQKPEPSPPEQCEFEEDAVERVIRDGYDGKELTAKQKAYFESWASERKKSPIAVKAAKEHDTSADGVVRYMYWMKAKNIPEYEAPFQKCILGYLSDLKFIAAAFGIIGLDRFRSRGPNSIGMSSTIDHSVWFYNDSFDCGDWLLYVMESPRAGSGRAIMHGQLYTRTGTLIAVTSQEGVVRANIRGPSTVDSKPAAKL</sequence>
<dbReference type="GO" id="GO:0047617">
    <property type="term" value="F:fatty acyl-CoA hydrolase activity"/>
    <property type="evidence" value="ECO:0007669"/>
    <property type="project" value="InterPro"/>
</dbReference>
<evidence type="ECO:0000256" key="4">
    <source>
        <dbReference type="ARBA" id="ARBA00022723"/>
    </source>
</evidence>
<evidence type="ECO:0000256" key="12">
    <source>
        <dbReference type="ARBA" id="ARBA00072989"/>
    </source>
</evidence>
<evidence type="ECO:0000256" key="8">
    <source>
        <dbReference type="ARBA" id="ARBA00022833"/>
    </source>
</evidence>
<dbReference type="SUPFAM" id="SSF46955">
    <property type="entry name" value="Putative DNA-binding domain"/>
    <property type="match status" value="1"/>
</dbReference>
<dbReference type="InterPro" id="IPR022658">
    <property type="entry name" value="XPA_CS"/>
</dbReference>
<accession>A0A9P5Q347</accession>
<evidence type="ECO:0000256" key="5">
    <source>
        <dbReference type="ARBA" id="ARBA00022763"/>
    </source>
</evidence>
<dbReference type="GO" id="GO:0006289">
    <property type="term" value="P:nucleotide-excision repair"/>
    <property type="evidence" value="ECO:0007669"/>
    <property type="project" value="InterPro"/>
</dbReference>
<keyword evidence="8" id="KW-0862">Zinc</keyword>
<dbReference type="InterPro" id="IPR009061">
    <property type="entry name" value="DNA-bd_dom_put_sf"/>
</dbReference>
<dbReference type="SUPFAM" id="SSF54637">
    <property type="entry name" value="Thioesterase/thiol ester dehydrase-isomerase"/>
    <property type="match status" value="2"/>
</dbReference>
<feature type="domain" description="Acyl-CoA thioesterase-like C-terminal" evidence="16">
    <location>
        <begin position="462"/>
        <end position="580"/>
    </location>
</feature>
<evidence type="ECO:0000256" key="10">
    <source>
        <dbReference type="ARBA" id="ARBA00023204"/>
    </source>
</evidence>
<evidence type="ECO:0000259" key="15">
    <source>
        <dbReference type="Pfam" id="PF13622"/>
    </source>
</evidence>
<keyword evidence="18" id="KW-1185">Reference proteome</keyword>
<dbReference type="CDD" id="cd03444">
    <property type="entry name" value="Thioesterase_II_repeat1"/>
    <property type="match status" value="1"/>
</dbReference>
<evidence type="ECO:0000256" key="3">
    <source>
        <dbReference type="ARBA" id="ARBA00006538"/>
    </source>
</evidence>
<gene>
    <name evidence="17" type="ORF">BDP27DRAFT_1381582</name>
</gene>
<feature type="region of interest" description="Disordered" evidence="13">
    <location>
        <begin position="36"/>
        <end position="74"/>
    </location>
</feature>
<comment type="similarity">
    <text evidence="3">Belongs to the C/M/P thioester hydrolase family.</text>
</comment>
<keyword evidence="5" id="KW-0227">DNA damage</keyword>
<dbReference type="EMBL" id="JADNRY010000016">
    <property type="protein sequence ID" value="KAF9073828.1"/>
    <property type="molecule type" value="Genomic_DNA"/>
</dbReference>
<dbReference type="OrthoDB" id="68328at2759"/>
<feature type="domain" description="Acyl-CoA thioesterase-like N-terminal HotDog" evidence="15">
    <location>
        <begin position="327"/>
        <end position="402"/>
    </location>
</feature>
<dbReference type="PROSITE" id="PS00753">
    <property type="entry name" value="XPA_2"/>
    <property type="match status" value="1"/>
</dbReference>
<dbReference type="Pfam" id="PF05181">
    <property type="entry name" value="XPA_C"/>
    <property type="match status" value="1"/>
</dbReference>
<dbReference type="Proteomes" id="UP000772434">
    <property type="component" value="Unassembled WGS sequence"/>
</dbReference>
<reference evidence="17" key="1">
    <citation type="submission" date="2020-11" db="EMBL/GenBank/DDBJ databases">
        <authorList>
            <consortium name="DOE Joint Genome Institute"/>
            <person name="Ahrendt S."/>
            <person name="Riley R."/>
            <person name="Andreopoulos W."/>
            <person name="Labutti K."/>
            <person name="Pangilinan J."/>
            <person name="Ruiz-Duenas F.J."/>
            <person name="Barrasa J.M."/>
            <person name="Sanchez-Garcia M."/>
            <person name="Camarero S."/>
            <person name="Miyauchi S."/>
            <person name="Serrano A."/>
            <person name="Linde D."/>
            <person name="Babiker R."/>
            <person name="Drula E."/>
            <person name="Ayuso-Fernandez I."/>
            <person name="Pacheco R."/>
            <person name="Padilla G."/>
            <person name="Ferreira P."/>
            <person name="Barriuso J."/>
            <person name="Kellner H."/>
            <person name="Castanera R."/>
            <person name="Alfaro M."/>
            <person name="Ramirez L."/>
            <person name="Pisabarro A.G."/>
            <person name="Kuo A."/>
            <person name="Tritt A."/>
            <person name="Lipzen A."/>
            <person name="He G."/>
            <person name="Yan M."/>
            <person name="Ng V."/>
            <person name="Cullen D."/>
            <person name="Martin F."/>
            <person name="Rosso M.-N."/>
            <person name="Henrissat B."/>
            <person name="Hibbett D."/>
            <person name="Martinez A.T."/>
            <person name="Grigoriev I.V."/>
        </authorList>
    </citation>
    <scope>NUCLEOTIDE SEQUENCE</scope>
    <source>
        <strain evidence="17">AH 40177</strain>
    </source>
</reference>
<dbReference type="FunFam" id="3.90.530.10:FF:000003">
    <property type="entry name" value="Dna repair rad14 protein"/>
    <property type="match status" value="1"/>
</dbReference>
<feature type="compositionally biased region" description="Polar residues" evidence="13">
    <location>
        <begin position="47"/>
        <end position="71"/>
    </location>
</feature>